<evidence type="ECO:0000313" key="3">
    <source>
        <dbReference type="Proteomes" id="UP000274429"/>
    </source>
</evidence>
<dbReference type="OrthoDB" id="6274071at2759"/>
<dbReference type="STRING" id="6205.A0A0R3WUS1"/>
<reference evidence="4" key="1">
    <citation type="submission" date="2017-02" db="UniProtKB">
        <authorList>
            <consortium name="WormBaseParasite"/>
        </authorList>
    </citation>
    <scope>IDENTIFICATION</scope>
</reference>
<dbReference type="InterPro" id="IPR003886">
    <property type="entry name" value="NIDO_dom"/>
</dbReference>
<keyword evidence="3" id="KW-1185">Reference proteome</keyword>
<dbReference type="WBParaSite" id="TTAC_0000451101-mRNA-1">
    <property type="protein sequence ID" value="TTAC_0000451101-mRNA-1"/>
    <property type="gene ID" value="TTAC_0000451101"/>
</dbReference>
<dbReference type="Pfam" id="PF06119">
    <property type="entry name" value="NIDO"/>
    <property type="match status" value="1"/>
</dbReference>
<protein>
    <submittedName>
        <fullName evidence="4">Neur_chan_LBD domain-containing protein</fullName>
    </submittedName>
</protein>
<accession>A0A0R3WUS1</accession>
<sequence>DLDVNEVESNTCVWDHVSRIGNIIDTAAPDAKKAFTADYILSITWENMGCFPRSHPPQHFCLLKVNTFTLALLRMEERSYAVFQYEDIQWTADHSTSSLPPEGGIFVHGVATPQLPRNNMHIEPNVWNE</sequence>
<gene>
    <name evidence="2" type="ORF">TTAC_LOCUS4495</name>
</gene>
<evidence type="ECO:0000313" key="2">
    <source>
        <dbReference type="EMBL" id="VDM25064.1"/>
    </source>
</evidence>
<dbReference type="AlphaFoldDB" id="A0A0R3WUS1"/>
<dbReference type="EMBL" id="UYWX01004592">
    <property type="protein sequence ID" value="VDM25064.1"/>
    <property type="molecule type" value="Genomic_DNA"/>
</dbReference>
<feature type="domain" description="NIDO" evidence="1">
    <location>
        <begin position="17"/>
        <end position="96"/>
    </location>
</feature>
<evidence type="ECO:0000313" key="4">
    <source>
        <dbReference type="WBParaSite" id="TTAC_0000451101-mRNA-1"/>
    </source>
</evidence>
<proteinExistence type="predicted"/>
<dbReference type="GO" id="GO:0007160">
    <property type="term" value="P:cell-matrix adhesion"/>
    <property type="evidence" value="ECO:0007669"/>
    <property type="project" value="InterPro"/>
</dbReference>
<dbReference type="Proteomes" id="UP000274429">
    <property type="component" value="Unassembled WGS sequence"/>
</dbReference>
<organism evidence="4">
    <name type="scientific">Hydatigena taeniaeformis</name>
    <name type="common">Feline tapeworm</name>
    <name type="synonym">Taenia taeniaeformis</name>
    <dbReference type="NCBI Taxonomy" id="6205"/>
    <lineage>
        <taxon>Eukaryota</taxon>
        <taxon>Metazoa</taxon>
        <taxon>Spiralia</taxon>
        <taxon>Lophotrochozoa</taxon>
        <taxon>Platyhelminthes</taxon>
        <taxon>Cestoda</taxon>
        <taxon>Eucestoda</taxon>
        <taxon>Cyclophyllidea</taxon>
        <taxon>Taeniidae</taxon>
        <taxon>Hydatigera</taxon>
    </lineage>
</organism>
<name>A0A0R3WUS1_HYDTA</name>
<reference evidence="2 3" key="2">
    <citation type="submission" date="2018-11" db="EMBL/GenBank/DDBJ databases">
        <authorList>
            <consortium name="Pathogen Informatics"/>
        </authorList>
    </citation>
    <scope>NUCLEOTIDE SEQUENCE [LARGE SCALE GENOMIC DNA]</scope>
</reference>
<evidence type="ECO:0000259" key="1">
    <source>
        <dbReference type="Pfam" id="PF06119"/>
    </source>
</evidence>